<comment type="caution">
    <text evidence="1">The sequence shown here is derived from an EMBL/GenBank/DDBJ whole genome shotgun (WGS) entry which is preliminary data.</text>
</comment>
<dbReference type="EMBL" id="JASBWS010000008">
    <property type="protein sequence ID" value="KAJ9114496.1"/>
    <property type="molecule type" value="Genomic_DNA"/>
</dbReference>
<reference evidence="1" key="1">
    <citation type="submission" date="2023-04" db="EMBL/GenBank/DDBJ databases">
        <title>Draft Genome sequencing of Naganishia species isolated from polar environments using Oxford Nanopore Technology.</title>
        <authorList>
            <person name="Leo P."/>
            <person name="Venkateswaran K."/>
        </authorList>
    </citation>
    <scope>NUCLEOTIDE SEQUENCE</scope>
    <source>
        <strain evidence="1">MNA-CCFEE 5262</strain>
    </source>
</reference>
<gene>
    <name evidence="1" type="ORF">QFC20_001369</name>
</gene>
<dbReference type="Proteomes" id="UP001230649">
    <property type="component" value="Unassembled WGS sequence"/>
</dbReference>
<keyword evidence="2" id="KW-1185">Reference proteome</keyword>
<name>A0ACC2WTQ9_9TREE</name>
<organism evidence="1 2">
    <name type="scientific">Naganishia adeliensis</name>
    <dbReference type="NCBI Taxonomy" id="92952"/>
    <lineage>
        <taxon>Eukaryota</taxon>
        <taxon>Fungi</taxon>
        <taxon>Dikarya</taxon>
        <taxon>Basidiomycota</taxon>
        <taxon>Agaricomycotina</taxon>
        <taxon>Tremellomycetes</taxon>
        <taxon>Filobasidiales</taxon>
        <taxon>Filobasidiaceae</taxon>
        <taxon>Naganishia</taxon>
    </lineage>
</organism>
<evidence type="ECO:0000313" key="1">
    <source>
        <dbReference type="EMBL" id="KAJ9114496.1"/>
    </source>
</evidence>
<accession>A0ACC2WTQ9</accession>
<evidence type="ECO:0000313" key="2">
    <source>
        <dbReference type="Proteomes" id="UP001230649"/>
    </source>
</evidence>
<sequence length="315" mass="34907">MDSYPWEPAQTTSGIVKDPSVGKRVVPQTVRKDGSQRKELRIREGYVPIEDRIAYKSRGKLESERMKGFIPGATSATPSTYAIPSGKTNDPTAGMSKAQKKNYQRKVKRMEEKTARNWDSESEEEGEGEEGEGTGKATRSYEVKCVDSDEEPNDRFDIHRTSSDERLDREIDEIEIPELGKKPEFGVGFNKYRDSIKGPRKDIELDEKKEEMTELKSAKPPRPGGIFRDLGLKPKSSGTTPTQATATEKVKLAPVVTPKPKRTVPGAAVPGASTKPAADKNTPRQRPEVRVRPGMGLAGMMKQLAVHDSTPSVRR</sequence>
<protein>
    <submittedName>
        <fullName evidence="1">Uncharacterized protein</fullName>
    </submittedName>
</protein>
<proteinExistence type="predicted"/>